<feature type="topological domain" description="Periplasmic" evidence="10">
    <location>
        <begin position="30"/>
        <end position="186"/>
    </location>
</feature>
<evidence type="ECO:0000256" key="1">
    <source>
        <dbReference type="ARBA" id="ARBA00004007"/>
    </source>
</evidence>
<dbReference type="Proteomes" id="UP001166571">
    <property type="component" value="Unassembled WGS sequence"/>
</dbReference>
<name>A0ABS7MB92_9SPHN</name>
<dbReference type="SUPFAM" id="SSF110111">
    <property type="entry name" value="Ctag/Cox11"/>
    <property type="match status" value="1"/>
</dbReference>
<evidence type="ECO:0000256" key="10">
    <source>
        <dbReference type="HAMAP-Rule" id="MF_00155"/>
    </source>
</evidence>
<dbReference type="Pfam" id="PF04442">
    <property type="entry name" value="CtaG_Cox11"/>
    <property type="match status" value="1"/>
</dbReference>
<evidence type="ECO:0000256" key="3">
    <source>
        <dbReference type="ARBA" id="ARBA00009620"/>
    </source>
</evidence>
<dbReference type="NCBIfam" id="NF003465">
    <property type="entry name" value="PRK05089.1"/>
    <property type="match status" value="1"/>
</dbReference>
<sequence length="186" mass="20311">MINRLSPNTKTASLAALLAASMVGLGFAAVPLYDLFCRVTGFGGTTQRYDPVAAAAAPQVLSTTISVRFDSNVSPGLPWKFYPEHPRDTVAIGARDMAIFIAENQSARPVVGTASFNVTPTQAGKYFTKIQCFCFTEQRLEPGQQMRMPVLFFVDPKILDDPDARDVQEITLSYTFHPVDEGKKAS</sequence>
<reference evidence="11" key="1">
    <citation type="submission" date="2021-08" db="EMBL/GenBank/DDBJ databases">
        <title>Sphingopyxis panaciterrulae sp. nov., isolated from the surface water of the Yellow Sea.</title>
        <authorList>
            <person name="Gao Z."/>
            <person name="Zhang D."/>
            <person name="Zhang A."/>
        </authorList>
    </citation>
    <scope>NUCLEOTIDE SEQUENCE</scope>
    <source>
        <strain evidence="11">XHP0097</strain>
    </source>
</reference>
<dbReference type="InterPro" id="IPR007533">
    <property type="entry name" value="Cyt_c_oxidase_assmbl_CtaG"/>
</dbReference>
<dbReference type="PANTHER" id="PTHR21320:SF3">
    <property type="entry name" value="CYTOCHROME C OXIDASE ASSEMBLY PROTEIN COX11, MITOCHONDRIAL-RELATED"/>
    <property type="match status" value="1"/>
</dbReference>
<keyword evidence="8 10" id="KW-0186">Copper</keyword>
<feature type="topological domain" description="Cytoplasmic" evidence="10">
    <location>
        <begin position="1"/>
        <end position="8"/>
    </location>
</feature>
<dbReference type="PANTHER" id="PTHR21320">
    <property type="entry name" value="CYTOCHROME C OXIDASE ASSEMBLY PROTEIN COX11-RELATED"/>
    <property type="match status" value="1"/>
</dbReference>
<keyword evidence="12" id="KW-1185">Reference proteome</keyword>
<evidence type="ECO:0000256" key="9">
    <source>
        <dbReference type="ARBA" id="ARBA00023136"/>
    </source>
</evidence>
<dbReference type="PIRSF" id="PIRSF005413">
    <property type="entry name" value="COX11"/>
    <property type="match status" value="1"/>
</dbReference>
<gene>
    <name evidence="10" type="primary">ctaG</name>
    <name evidence="11" type="ORF">K5P26_03875</name>
</gene>
<dbReference type="HAMAP" id="MF_00155">
    <property type="entry name" value="CtaG"/>
    <property type="match status" value="1"/>
</dbReference>
<comment type="subcellular location">
    <subcellularLocation>
        <location evidence="2 10">Cell inner membrane</location>
        <topology evidence="2 10">Single-pass type II membrane protein</topology>
        <orientation evidence="2 10">Periplasmic side</orientation>
    </subcellularLocation>
</comment>
<dbReference type="Gene3D" id="2.60.370.10">
    <property type="entry name" value="Ctag/Cox11"/>
    <property type="match status" value="1"/>
</dbReference>
<evidence type="ECO:0000256" key="4">
    <source>
        <dbReference type="ARBA" id="ARBA00015384"/>
    </source>
</evidence>
<dbReference type="RefSeq" id="WP_222135810.1">
    <property type="nucleotide sequence ID" value="NZ_JAILXK010000001.1"/>
</dbReference>
<evidence type="ECO:0000256" key="7">
    <source>
        <dbReference type="ARBA" id="ARBA00022989"/>
    </source>
</evidence>
<accession>A0ABS7MB92</accession>
<evidence type="ECO:0000256" key="5">
    <source>
        <dbReference type="ARBA" id="ARBA00022692"/>
    </source>
</evidence>
<protein>
    <recommendedName>
        <fullName evidence="4 10">Cytochrome c oxidase assembly protein CtaG</fullName>
    </recommendedName>
</protein>
<keyword evidence="6 10" id="KW-0735">Signal-anchor</keyword>
<proteinExistence type="inferred from homology"/>
<dbReference type="InterPro" id="IPR023471">
    <property type="entry name" value="CtaG/Cox11_dom_sf"/>
</dbReference>
<keyword evidence="7 10" id="KW-1133">Transmembrane helix</keyword>
<comment type="function">
    <text evidence="1 10">Exerts its effect at some terminal stage of cytochrome c oxidase synthesis, probably by being involved in the insertion of the copper B into subunit I.</text>
</comment>
<dbReference type="EMBL" id="JAILXK010000001">
    <property type="protein sequence ID" value="MBY4636278.1"/>
    <property type="molecule type" value="Genomic_DNA"/>
</dbReference>
<keyword evidence="10" id="KW-1003">Cell membrane</keyword>
<keyword evidence="10" id="KW-0997">Cell inner membrane</keyword>
<evidence type="ECO:0000313" key="12">
    <source>
        <dbReference type="Proteomes" id="UP001166571"/>
    </source>
</evidence>
<evidence type="ECO:0000313" key="11">
    <source>
        <dbReference type="EMBL" id="MBY4636278.1"/>
    </source>
</evidence>
<evidence type="ECO:0000256" key="6">
    <source>
        <dbReference type="ARBA" id="ARBA00022968"/>
    </source>
</evidence>
<comment type="similarity">
    <text evidence="3 10">Belongs to the COX11/CtaG family.</text>
</comment>
<evidence type="ECO:0000256" key="8">
    <source>
        <dbReference type="ARBA" id="ARBA00023008"/>
    </source>
</evidence>
<comment type="caution">
    <text evidence="11">The sequence shown here is derived from an EMBL/GenBank/DDBJ whole genome shotgun (WGS) entry which is preliminary data.</text>
</comment>
<evidence type="ECO:0000256" key="2">
    <source>
        <dbReference type="ARBA" id="ARBA00004382"/>
    </source>
</evidence>
<keyword evidence="5 10" id="KW-0812">Transmembrane</keyword>
<organism evidence="11 12">
    <name type="scientific">Sphingopyxis jiangsuensis</name>
    <dbReference type="NCBI Taxonomy" id="2871171"/>
    <lineage>
        <taxon>Bacteria</taxon>
        <taxon>Pseudomonadati</taxon>
        <taxon>Pseudomonadota</taxon>
        <taxon>Alphaproteobacteria</taxon>
        <taxon>Sphingomonadales</taxon>
        <taxon>Sphingomonadaceae</taxon>
        <taxon>Sphingopyxis</taxon>
    </lineage>
</organism>
<keyword evidence="9 10" id="KW-0472">Membrane</keyword>